<accession>A0A9K3PCZ8</accession>
<organism evidence="2 3">
    <name type="scientific">Nitzschia inconspicua</name>
    <dbReference type="NCBI Taxonomy" id="303405"/>
    <lineage>
        <taxon>Eukaryota</taxon>
        <taxon>Sar</taxon>
        <taxon>Stramenopiles</taxon>
        <taxon>Ochrophyta</taxon>
        <taxon>Bacillariophyta</taxon>
        <taxon>Bacillariophyceae</taxon>
        <taxon>Bacillariophycidae</taxon>
        <taxon>Bacillariales</taxon>
        <taxon>Bacillariaceae</taxon>
        <taxon>Nitzschia</taxon>
    </lineage>
</organism>
<evidence type="ECO:0000313" key="3">
    <source>
        <dbReference type="Proteomes" id="UP000693970"/>
    </source>
</evidence>
<feature type="region of interest" description="Disordered" evidence="1">
    <location>
        <begin position="30"/>
        <end position="205"/>
    </location>
</feature>
<protein>
    <submittedName>
        <fullName evidence="2">Uncharacterized protein</fullName>
    </submittedName>
</protein>
<feature type="compositionally biased region" description="Basic residues" evidence="1">
    <location>
        <begin position="38"/>
        <end position="47"/>
    </location>
</feature>
<reference evidence="2" key="1">
    <citation type="journal article" date="2021" name="Sci. Rep.">
        <title>Diploid genomic architecture of Nitzschia inconspicua, an elite biomass production diatom.</title>
        <authorList>
            <person name="Oliver A."/>
            <person name="Podell S."/>
            <person name="Pinowska A."/>
            <person name="Traller J.C."/>
            <person name="Smith S.R."/>
            <person name="McClure R."/>
            <person name="Beliaev A."/>
            <person name="Bohutskyi P."/>
            <person name="Hill E.A."/>
            <person name="Rabines A."/>
            <person name="Zheng H."/>
            <person name="Allen L.Z."/>
            <person name="Kuo A."/>
            <person name="Grigoriev I.V."/>
            <person name="Allen A.E."/>
            <person name="Hazlebeck D."/>
            <person name="Allen E.E."/>
        </authorList>
    </citation>
    <scope>NUCLEOTIDE SEQUENCE</scope>
    <source>
        <strain evidence="2">Hildebrandi</strain>
    </source>
</reference>
<sequence length="548" mass="64061">MGFFRKRAKAKNRPVVDDDLYYEEEHDVVIARHSSKDNRHHHRSRDRYHHEDDYREAEIQELSPEPEPRDDGSVGETLATEDHFDLHIPVKPRRGILRNRREQGSSLLPSGHHSSKHWNETDSVSSISCDSQLLADFEDDKKSRHRENQTISMRSIKSRQSQQRHAKHASNNRPDPPLSPEEIAGPIGENIQRQPPRQQQAKENDATCARCCFFEESNERSDIETRIPSNNDPPAISTNARTSNTVRGYRTPKLEDDSFMNSTIPTFATEYDVALQSGDTGKNVKERSVQNDLPSSVKKMEKNRDGSMFRNFCGPRPEDLVVDDTIASYTTKAYRVYEAPLLFEKRDRSLFDPFSYDDDEIQQQNNNHHERRDRQRRELDERETSYARTSMAMLDLNDNPMESDERDDGHYYSDDGHDHGYCEDKTDHSNHRRGIRLPKKLPKVRNALTRMSSLSRLKSFRSSCRSQRSKWSGSRSRSRGRRRYGASPREHDESSHNNNNTTRRRRSRSRGFSPRRRSRSNSKRMESSRRNAASEEYFANDQGRRYYR</sequence>
<feature type="compositionally biased region" description="Basic residues" evidence="1">
    <location>
        <begin position="430"/>
        <end position="443"/>
    </location>
</feature>
<comment type="caution">
    <text evidence="2">The sequence shown here is derived from an EMBL/GenBank/DDBJ whole genome shotgun (WGS) entry which is preliminary data.</text>
</comment>
<reference evidence="2" key="2">
    <citation type="submission" date="2021-04" db="EMBL/GenBank/DDBJ databases">
        <authorList>
            <person name="Podell S."/>
        </authorList>
    </citation>
    <scope>NUCLEOTIDE SEQUENCE</scope>
    <source>
        <strain evidence="2">Hildebrandi</strain>
    </source>
</reference>
<feature type="region of interest" description="Disordered" evidence="1">
    <location>
        <begin position="354"/>
        <end position="548"/>
    </location>
</feature>
<dbReference type="Proteomes" id="UP000693970">
    <property type="component" value="Unassembled WGS sequence"/>
</dbReference>
<feature type="compositionally biased region" description="Low complexity" evidence="1">
    <location>
        <begin position="450"/>
        <end position="475"/>
    </location>
</feature>
<name>A0A9K3PCZ8_9STRA</name>
<evidence type="ECO:0000256" key="1">
    <source>
        <dbReference type="SAM" id="MobiDB-lite"/>
    </source>
</evidence>
<feature type="compositionally biased region" description="Polar residues" evidence="1">
    <location>
        <begin position="121"/>
        <end position="131"/>
    </location>
</feature>
<feature type="compositionally biased region" description="Basic residues" evidence="1">
    <location>
        <begin position="502"/>
        <end position="522"/>
    </location>
</feature>
<keyword evidence="3" id="KW-1185">Reference proteome</keyword>
<proteinExistence type="predicted"/>
<feature type="compositionally biased region" description="Basic and acidic residues" evidence="1">
    <location>
        <begin position="139"/>
        <end position="148"/>
    </location>
</feature>
<dbReference type="AlphaFoldDB" id="A0A9K3PCZ8"/>
<feature type="compositionally biased region" description="Basic and acidic residues" evidence="1">
    <location>
        <begin position="48"/>
        <end position="58"/>
    </location>
</feature>
<dbReference type="EMBL" id="JAGRRH010000027">
    <property type="protein sequence ID" value="KAG7340559.1"/>
    <property type="molecule type" value="Genomic_DNA"/>
</dbReference>
<feature type="compositionally biased region" description="Polar residues" evidence="1">
    <location>
        <begin position="149"/>
        <end position="161"/>
    </location>
</feature>
<feature type="compositionally biased region" description="Basic and acidic residues" evidence="1">
    <location>
        <begin position="407"/>
        <end position="429"/>
    </location>
</feature>
<feature type="compositionally biased region" description="Basic and acidic residues" evidence="1">
    <location>
        <begin position="523"/>
        <end position="533"/>
    </location>
</feature>
<gene>
    <name evidence="2" type="ORF">IV203_024102</name>
</gene>
<feature type="compositionally biased region" description="Basic and acidic residues" evidence="1">
    <location>
        <begin position="367"/>
        <end position="385"/>
    </location>
</feature>
<evidence type="ECO:0000313" key="2">
    <source>
        <dbReference type="EMBL" id="KAG7340559.1"/>
    </source>
</evidence>